<reference evidence="1" key="1">
    <citation type="journal article" date="2014" name="PLoS ONE">
        <title>Transcriptome-Based Identification of ABC Transporters in the Western Tarnished Plant Bug Lygus hesperus.</title>
        <authorList>
            <person name="Hull J.J."/>
            <person name="Chaney K."/>
            <person name="Geib S.M."/>
            <person name="Fabrick J.A."/>
            <person name="Brent C.S."/>
            <person name="Walsh D."/>
            <person name="Lavine L.C."/>
        </authorList>
    </citation>
    <scope>NUCLEOTIDE SEQUENCE</scope>
</reference>
<keyword evidence="1" id="KW-0489">Methyltransferase</keyword>
<proteinExistence type="predicted"/>
<reference evidence="1" key="2">
    <citation type="submission" date="2014-07" db="EMBL/GenBank/DDBJ databases">
        <authorList>
            <person name="Hull J."/>
        </authorList>
    </citation>
    <scope>NUCLEOTIDE SEQUENCE</scope>
</reference>
<accession>A0A0A9XLZ6</accession>
<dbReference type="GO" id="GO:0032259">
    <property type="term" value="P:methylation"/>
    <property type="evidence" value="ECO:0007669"/>
    <property type="project" value="UniProtKB-KW"/>
</dbReference>
<dbReference type="Gene3D" id="2.20.25.240">
    <property type="match status" value="1"/>
</dbReference>
<feature type="non-terminal residue" evidence="1">
    <location>
        <position position="130"/>
    </location>
</feature>
<gene>
    <name evidence="1" type="primary">MTBS</name>
    <name evidence="1" type="ORF">CM83_40046</name>
</gene>
<dbReference type="AlphaFoldDB" id="A0A0A9XLZ6"/>
<organism evidence="1">
    <name type="scientific">Lygus hesperus</name>
    <name type="common">Western plant bug</name>
    <dbReference type="NCBI Taxonomy" id="30085"/>
    <lineage>
        <taxon>Eukaryota</taxon>
        <taxon>Metazoa</taxon>
        <taxon>Ecdysozoa</taxon>
        <taxon>Arthropoda</taxon>
        <taxon>Hexapoda</taxon>
        <taxon>Insecta</taxon>
        <taxon>Pterygota</taxon>
        <taxon>Neoptera</taxon>
        <taxon>Paraneoptera</taxon>
        <taxon>Hemiptera</taxon>
        <taxon>Heteroptera</taxon>
        <taxon>Panheteroptera</taxon>
        <taxon>Cimicomorpha</taxon>
        <taxon>Miridae</taxon>
        <taxon>Mirini</taxon>
        <taxon>Lygus</taxon>
    </lineage>
</organism>
<evidence type="ECO:0000313" key="1">
    <source>
        <dbReference type="EMBL" id="JAG19848.1"/>
    </source>
</evidence>
<dbReference type="GO" id="GO:0008168">
    <property type="term" value="F:methyltransferase activity"/>
    <property type="evidence" value="ECO:0007669"/>
    <property type="project" value="UniProtKB-KW"/>
</dbReference>
<sequence length="130" mass="14559">MLPLEARQVKVMFGQCPNAPALSTSDIGCSRAPYRDNISVLKMNSTSTGWASDGGRKDGDIIYRNNFKFVFHKELKSGELRWSCGRRSAAKCKAYLSTYCGEVVYANEDQTHTELQNDKEEIVLRTAAED</sequence>
<name>A0A0A9XLZ6_LYGHE</name>
<dbReference type="EMBL" id="GBHO01023756">
    <property type="protein sequence ID" value="JAG19848.1"/>
    <property type="molecule type" value="Transcribed_RNA"/>
</dbReference>
<protein>
    <submittedName>
        <fullName evidence="1">Modification methylase SPRI</fullName>
    </submittedName>
</protein>
<keyword evidence="1" id="KW-0808">Transferase</keyword>